<proteinExistence type="inferred from homology"/>
<feature type="transmembrane region" description="Helical" evidence="8">
    <location>
        <begin position="29"/>
        <end position="50"/>
    </location>
</feature>
<protein>
    <submittedName>
        <fullName evidence="10">Membrane fusion protein</fullName>
    </submittedName>
</protein>
<feature type="coiled-coil region" evidence="7">
    <location>
        <begin position="233"/>
        <end position="260"/>
    </location>
</feature>
<dbReference type="PANTHER" id="PTHR30386">
    <property type="entry name" value="MEMBRANE FUSION SUBUNIT OF EMRAB-TOLC MULTIDRUG EFFLUX PUMP"/>
    <property type="match status" value="1"/>
</dbReference>
<dbReference type="PROSITE" id="PS00543">
    <property type="entry name" value="HLYD_FAMILY"/>
    <property type="match status" value="1"/>
</dbReference>
<keyword evidence="4 8" id="KW-0812">Transmembrane</keyword>
<evidence type="ECO:0000256" key="3">
    <source>
        <dbReference type="ARBA" id="ARBA00022448"/>
    </source>
</evidence>
<evidence type="ECO:0000256" key="4">
    <source>
        <dbReference type="ARBA" id="ARBA00022692"/>
    </source>
</evidence>
<dbReference type="PRINTS" id="PR01490">
    <property type="entry name" value="RTXTOXIND"/>
</dbReference>
<evidence type="ECO:0000256" key="2">
    <source>
        <dbReference type="ARBA" id="ARBA00009477"/>
    </source>
</evidence>
<dbReference type="SUPFAM" id="SSF51230">
    <property type="entry name" value="Single hybrid motif"/>
    <property type="match status" value="1"/>
</dbReference>
<evidence type="ECO:0000256" key="5">
    <source>
        <dbReference type="ARBA" id="ARBA00022989"/>
    </source>
</evidence>
<accession>A0A542BV33</accession>
<reference evidence="10" key="1">
    <citation type="submission" date="2019-06" db="EMBL/GenBank/DDBJ databases">
        <authorList>
            <person name="Deangelis K."/>
            <person name="Huntemann M."/>
            <person name="Clum A."/>
            <person name="Pillay M."/>
            <person name="Palaniappan K."/>
            <person name="Varghese N."/>
            <person name="Mikhailova N."/>
            <person name="Stamatis D."/>
            <person name="Reddy T."/>
            <person name="Daum C."/>
            <person name="Shapiro N."/>
            <person name="Ivanova N."/>
            <person name="Kyrpides N."/>
            <person name="Woyke T."/>
        </authorList>
    </citation>
    <scope>NUCLEOTIDE SEQUENCE [LARGE SCALE GENOMIC DNA]</scope>
    <source>
        <strain evidence="10">128R</strain>
    </source>
</reference>
<evidence type="ECO:0000256" key="8">
    <source>
        <dbReference type="SAM" id="Phobius"/>
    </source>
</evidence>
<organism evidence="10">
    <name type="scientific">Serratia fonticola</name>
    <dbReference type="NCBI Taxonomy" id="47917"/>
    <lineage>
        <taxon>Bacteria</taxon>
        <taxon>Pseudomonadati</taxon>
        <taxon>Pseudomonadota</taxon>
        <taxon>Gammaproteobacteria</taxon>
        <taxon>Enterobacterales</taxon>
        <taxon>Yersiniaceae</taxon>
        <taxon>Serratia</taxon>
    </lineage>
</organism>
<dbReference type="InterPro" id="IPR050739">
    <property type="entry name" value="MFP"/>
</dbReference>
<dbReference type="InterPro" id="IPR011053">
    <property type="entry name" value="Single_hybrid_motif"/>
</dbReference>
<evidence type="ECO:0000259" key="9">
    <source>
        <dbReference type="Pfam" id="PF25919"/>
    </source>
</evidence>
<evidence type="ECO:0000256" key="1">
    <source>
        <dbReference type="ARBA" id="ARBA00004167"/>
    </source>
</evidence>
<keyword evidence="6 8" id="KW-0472">Membrane</keyword>
<dbReference type="OrthoDB" id="9775513at2"/>
<gene>
    <name evidence="10" type="ORF">FHU10_2562</name>
</gene>
<comment type="caution">
    <text evidence="10">The sequence shown here is derived from an EMBL/GenBank/DDBJ whole genome shotgun (WGS) entry which is preliminary data.</text>
</comment>
<comment type="subcellular location">
    <subcellularLocation>
        <location evidence="1">Membrane</location>
        <topology evidence="1">Single-pass membrane protein</topology>
    </subcellularLocation>
</comment>
<keyword evidence="5 8" id="KW-1133">Transmembrane helix</keyword>
<evidence type="ECO:0000256" key="6">
    <source>
        <dbReference type="ARBA" id="ARBA00023136"/>
    </source>
</evidence>
<dbReference type="GO" id="GO:0009306">
    <property type="term" value="P:protein secretion"/>
    <property type="evidence" value="ECO:0007669"/>
    <property type="project" value="InterPro"/>
</dbReference>
<dbReference type="PANTHER" id="PTHR30386:SF28">
    <property type="entry name" value="EXPORTED PROTEIN"/>
    <property type="match status" value="1"/>
</dbReference>
<evidence type="ECO:0000313" key="10">
    <source>
        <dbReference type="EMBL" id="TVZ70016.1"/>
    </source>
</evidence>
<dbReference type="Gene3D" id="2.40.50.100">
    <property type="match status" value="1"/>
</dbReference>
<dbReference type="GO" id="GO:0016020">
    <property type="term" value="C:membrane"/>
    <property type="evidence" value="ECO:0007669"/>
    <property type="project" value="UniProtKB-SubCell"/>
</dbReference>
<dbReference type="EMBL" id="VISQ01000001">
    <property type="protein sequence ID" value="TVZ70016.1"/>
    <property type="molecule type" value="Genomic_DNA"/>
</dbReference>
<dbReference type="InterPro" id="IPR006144">
    <property type="entry name" value="Secretion_HlyD_CS"/>
</dbReference>
<dbReference type="InterPro" id="IPR058790">
    <property type="entry name" value="BSH_CusB"/>
</dbReference>
<dbReference type="AlphaFoldDB" id="A0A542BV33"/>
<sequence length="430" mass="48797">MERKGIFRREVIENQQQKWKGKVLLKKGAPAWLIAFLSSLFVIVLCFLAYHFEYTRRVDVTGEVITYPHSINIYTPTQGYVKKSYVRIGDRVKQGDPLYEISTSRLTRSGDLSATRKAALEEQIASIESIVSKLKNSKEVTLLNLKGQLGQYIFSHEDTKKLVASAREGVEHMRSGMASYEKYRERGLITKDQLNNQRYLFYQQQSGFQALNSQSIQEGLEISKLRSEILTQSASFDNQISEYEYQLSELKRKIVESDADDATIISAQITGVVESLSVTDGQMVNAGGSLAKIRPTEDVKYFLVIWLPNNSLPYLKKGDGVNIRYDAFPSEKFGQFPGRVDSISSIPVTNQEISEFNIPAVNNNGVVMDNYYKVLISMKETEFSDKGKQMRLSSGLKAHVIVFLESRPLYQWMFVPFYGIKNSIAGKIDE</sequence>
<dbReference type="Gene3D" id="2.40.30.170">
    <property type="match status" value="1"/>
</dbReference>
<feature type="domain" description="CusB-like barrel-sandwich hybrid" evidence="9">
    <location>
        <begin position="75"/>
        <end position="293"/>
    </location>
</feature>
<dbReference type="Pfam" id="PF25919">
    <property type="entry name" value="BSH_CusB"/>
    <property type="match status" value="1"/>
</dbReference>
<reference evidence="10" key="2">
    <citation type="submission" date="2019-08" db="EMBL/GenBank/DDBJ databases">
        <title>Investigation of anaerobic lignin degradation for improved lignocellulosic biofuels.</title>
        <authorList>
            <person name="Deangelis K.PhD."/>
        </authorList>
    </citation>
    <scope>NUCLEOTIDE SEQUENCE [LARGE SCALE GENOMIC DNA]</scope>
    <source>
        <strain evidence="10">128R</strain>
    </source>
</reference>
<name>A0A542BV33_SERFO</name>
<evidence type="ECO:0000256" key="7">
    <source>
        <dbReference type="SAM" id="Coils"/>
    </source>
</evidence>
<keyword evidence="7" id="KW-0175">Coiled coil</keyword>
<comment type="similarity">
    <text evidence="2">Belongs to the membrane fusion protein (MFP) (TC 8.A.1) family.</text>
</comment>
<keyword evidence="3" id="KW-0813">Transport</keyword>